<gene>
    <name evidence="3" type="ORF">CF168_19390</name>
</gene>
<dbReference type="GO" id="GO:0016874">
    <property type="term" value="F:ligase activity"/>
    <property type="evidence" value="ECO:0007669"/>
    <property type="project" value="TreeGrafter"/>
</dbReference>
<protein>
    <submittedName>
        <fullName evidence="3">CHAP domain-containing protein</fullName>
    </submittedName>
</protein>
<evidence type="ECO:0000313" key="4">
    <source>
        <dbReference type="Proteomes" id="UP000198367"/>
    </source>
</evidence>
<feature type="compositionally biased region" description="Polar residues" evidence="1">
    <location>
        <begin position="222"/>
        <end position="237"/>
    </location>
</feature>
<evidence type="ECO:0000259" key="2">
    <source>
        <dbReference type="PROSITE" id="PS50911"/>
    </source>
</evidence>
<dbReference type="Proteomes" id="UP000198367">
    <property type="component" value="Chromosome"/>
</dbReference>
<organism evidence="3 4">
    <name type="scientific">Shewanella bicestrii</name>
    <dbReference type="NCBI Taxonomy" id="2018305"/>
    <lineage>
        <taxon>Bacteria</taxon>
        <taxon>Pseudomonadati</taxon>
        <taxon>Pseudomonadota</taxon>
        <taxon>Gammaproteobacteria</taxon>
        <taxon>Alteromonadales</taxon>
        <taxon>Shewanellaceae</taxon>
        <taxon>Shewanella</taxon>
    </lineage>
</organism>
<sequence>MVKGFRLLILAASLVCGLGYLGYHGLTRYNLNTDYQVGDVLDSLNGVEIYYNGGVNTNEGRNLSLDGYNLGIKYQCVEFVKRYFYMRYQHKMPDSFGHAKDFFNDLLPDASWNEKRALRQYTNGSQSKPMADDLLVFAPWMFNPYGHVAIVASVTETSIEIAQQNPGPFAPSREVFPLVQREGLWYIDTPRTKGWLRWEAPAAMIVAGEVEESVGESVEGNTEGNPQANQQATPLKR</sequence>
<reference evidence="3 4" key="1">
    <citation type="submission" date="2017-07" db="EMBL/GenBank/DDBJ databases">
        <title>Phenotypical and genomic characterization of a clinical isolate of Shewanella bicestrii sp. nov. producing an extended-spectrum beta-lactamase and a new oxacillinase variant.</title>
        <authorList>
            <person name="Jousset A.B."/>
            <person name="Bonnin R.A."/>
            <person name="Girlich D."/>
            <person name="Dabos L."/>
            <person name="Potron A."/>
            <person name="Dortet L."/>
            <person name="Glaser P."/>
            <person name="Naas T."/>
        </authorList>
    </citation>
    <scope>NUCLEOTIDE SEQUENCE [LARGE SCALE GENOMIC DNA]</scope>
    <source>
        <strain evidence="3 4">JAB-1</strain>
    </source>
</reference>
<name>A0A220URN4_9GAMM</name>
<feature type="region of interest" description="Disordered" evidence="1">
    <location>
        <begin position="213"/>
        <end position="237"/>
    </location>
</feature>
<proteinExistence type="predicted"/>
<dbReference type="InterPro" id="IPR038765">
    <property type="entry name" value="Papain-like_cys_pep_sf"/>
</dbReference>
<dbReference type="RefSeq" id="WP_089068699.1">
    <property type="nucleotide sequence ID" value="NZ_CP022358.1"/>
</dbReference>
<dbReference type="AlphaFoldDB" id="A0A220URN4"/>
<evidence type="ECO:0000313" key="3">
    <source>
        <dbReference type="EMBL" id="ASK70858.1"/>
    </source>
</evidence>
<dbReference type="PANTHER" id="PTHR30094:SF0">
    <property type="entry name" value="BIFUNCTIONAL GLUTATHIONYLSPERMIDINE SYNTHETASE_AMIDASE-RELATED"/>
    <property type="match status" value="1"/>
</dbReference>
<dbReference type="PANTHER" id="PTHR30094">
    <property type="entry name" value="BIFUNCTIONAL GLUTATHIONYLSPERMIDINE SYNTHETASE/AMIDASE-RELATED"/>
    <property type="match status" value="1"/>
</dbReference>
<dbReference type="KEGG" id="sbj:CF168_19390"/>
<dbReference type="PROSITE" id="PS50911">
    <property type="entry name" value="CHAP"/>
    <property type="match status" value="1"/>
</dbReference>
<dbReference type="EMBL" id="CP022358">
    <property type="protein sequence ID" value="ASK70858.1"/>
    <property type="molecule type" value="Genomic_DNA"/>
</dbReference>
<dbReference type="Gene3D" id="3.90.1720.10">
    <property type="entry name" value="endopeptidase domain like (from Nostoc punctiforme)"/>
    <property type="match status" value="1"/>
</dbReference>
<dbReference type="SUPFAM" id="SSF54001">
    <property type="entry name" value="Cysteine proteinases"/>
    <property type="match status" value="1"/>
</dbReference>
<evidence type="ECO:0000256" key="1">
    <source>
        <dbReference type="SAM" id="MobiDB-lite"/>
    </source>
</evidence>
<dbReference type="InterPro" id="IPR051705">
    <property type="entry name" value="Gsp_Synthetase/Amidase"/>
</dbReference>
<dbReference type="InterPro" id="IPR007921">
    <property type="entry name" value="CHAP_dom"/>
</dbReference>
<feature type="domain" description="Peptidase C51" evidence="2">
    <location>
        <begin position="51"/>
        <end position="188"/>
    </location>
</feature>
<accession>A0A220URN4</accession>
<keyword evidence="4" id="KW-1185">Reference proteome</keyword>
<dbReference type="Pfam" id="PF05257">
    <property type="entry name" value="CHAP"/>
    <property type="match status" value="1"/>
</dbReference>